<keyword evidence="8" id="KW-1185">Reference proteome</keyword>
<dbReference type="PANTHER" id="PTHR16295:SF10">
    <property type="entry name" value="EXPRESSED PROTEIN"/>
    <property type="match status" value="1"/>
</dbReference>
<feature type="zinc finger region" description="TRAF-type" evidence="4">
    <location>
        <begin position="15"/>
        <end position="47"/>
    </location>
</feature>
<evidence type="ECO:0000256" key="2">
    <source>
        <dbReference type="ARBA" id="ARBA00022771"/>
    </source>
</evidence>
<evidence type="ECO:0000256" key="3">
    <source>
        <dbReference type="ARBA" id="ARBA00022833"/>
    </source>
</evidence>
<dbReference type="InterPro" id="IPR051986">
    <property type="entry name" value="Innate_Immune_Apopt_Reg"/>
</dbReference>
<keyword evidence="3 4" id="KW-0862">Zinc</keyword>
<dbReference type="Gene3D" id="3.30.40.10">
    <property type="entry name" value="Zinc/RING finger domain, C3HC4 (zinc finger)"/>
    <property type="match status" value="2"/>
</dbReference>
<dbReference type="InterPro" id="IPR049439">
    <property type="entry name" value="TRAFD1-XIAF1_Znf"/>
</dbReference>
<dbReference type="Pfam" id="PF21366">
    <property type="entry name" value="TRAFD1-XIAF1_ZnF"/>
    <property type="match status" value="1"/>
</dbReference>
<feature type="compositionally biased region" description="Basic and acidic residues" evidence="5">
    <location>
        <begin position="156"/>
        <end position="173"/>
    </location>
</feature>
<sequence>MKKQKVRFEAFRHSIKCPKCGEKIRKADEEHHLVYECTKQFVHCRFCEIVLPREIANDHENYCGSKTAICKSCGDHVIVKDFDYHRKFCEGDNTTLPCEFCKMLVPAHELVWHQRKCLQQGGLVDENFMRKEYNGEGLRQSTNNPNGNRGSVLFETQERDEIREERAKEEFDEADRRVDRVSETRAKAARESIIIVALPCEICGELCPSDRLMDHQIECQREREITIENDPDESLHASPRTFDSVFTRHDYAEKSGVRYFEVRRSYSPTIEFTDDDVSLESDIGFGSGSRDQRKSTNSPPSMQEGFTTERDSSASGVSLIEYQRGYSPEMNFEAETEPELFMPNFPTFCLSLEESHLHERGDSSRFNQVESRFREEGK</sequence>
<dbReference type="EMBL" id="CALNXI010001432">
    <property type="protein sequence ID" value="CAH3168808.1"/>
    <property type="molecule type" value="Genomic_DNA"/>
</dbReference>
<evidence type="ECO:0000256" key="1">
    <source>
        <dbReference type="ARBA" id="ARBA00022723"/>
    </source>
</evidence>
<dbReference type="Proteomes" id="UP001159427">
    <property type="component" value="Unassembled WGS sequence"/>
</dbReference>
<dbReference type="InterPro" id="IPR013083">
    <property type="entry name" value="Znf_RING/FYVE/PHD"/>
</dbReference>
<evidence type="ECO:0000256" key="5">
    <source>
        <dbReference type="SAM" id="MobiDB-lite"/>
    </source>
</evidence>
<feature type="region of interest" description="Disordered" evidence="5">
    <location>
        <begin position="281"/>
        <end position="314"/>
    </location>
</feature>
<evidence type="ECO:0000259" key="6">
    <source>
        <dbReference type="PROSITE" id="PS50145"/>
    </source>
</evidence>
<dbReference type="PANTHER" id="PTHR16295">
    <property type="entry name" value="TRAF-TYPE ZINC FINGER PROTEIN-RELATED"/>
    <property type="match status" value="1"/>
</dbReference>
<protein>
    <recommendedName>
        <fullName evidence="6">TRAF-type domain-containing protein</fullName>
    </recommendedName>
</protein>
<keyword evidence="1 4" id="KW-0479">Metal-binding</keyword>
<organism evidence="7 8">
    <name type="scientific">Porites evermanni</name>
    <dbReference type="NCBI Taxonomy" id="104178"/>
    <lineage>
        <taxon>Eukaryota</taxon>
        <taxon>Metazoa</taxon>
        <taxon>Cnidaria</taxon>
        <taxon>Anthozoa</taxon>
        <taxon>Hexacorallia</taxon>
        <taxon>Scleractinia</taxon>
        <taxon>Fungiina</taxon>
        <taxon>Poritidae</taxon>
        <taxon>Porites</taxon>
    </lineage>
</organism>
<dbReference type="PROSITE" id="PS50145">
    <property type="entry name" value="ZF_TRAF"/>
    <property type="match status" value="1"/>
</dbReference>
<feature type="region of interest" description="Disordered" evidence="5">
    <location>
        <begin position="359"/>
        <end position="378"/>
    </location>
</feature>
<accession>A0ABN8QUF7</accession>
<feature type="domain" description="TRAF-type" evidence="6">
    <location>
        <begin position="15"/>
        <end position="47"/>
    </location>
</feature>
<feature type="region of interest" description="Disordered" evidence="5">
    <location>
        <begin position="136"/>
        <end position="173"/>
    </location>
</feature>
<name>A0ABN8QUF7_9CNID</name>
<dbReference type="InterPro" id="IPR001293">
    <property type="entry name" value="Znf_TRAF"/>
</dbReference>
<comment type="caution">
    <text evidence="7">The sequence shown here is derived from an EMBL/GenBank/DDBJ whole genome shotgun (WGS) entry which is preliminary data.</text>
</comment>
<gene>
    <name evidence="7" type="ORF">PEVE_00006651</name>
</gene>
<evidence type="ECO:0000256" key="4">
    <source>
        <dbReference type="PROSITE-ProRule" id="PRU00207"/>
    </source>
</evidence>
<reference evidence="7 8" key="1">
    <citation type="submission" date="2022-05" db="EMBL/GenBank/DDBJ databases">
        <authorList>
            <consortium name="Genoscope - CEA"/>
            <person name="William W."/>
        </authorList>
    </citation>
    <scope>NUCLEOTIDE SEQUENCE [LARGE SCALE GENOMIC DNA]</scope>
</reference>
<feature type="compositionally biased region" description="Polar residues" evidence="5">
    <location>
        <begin position="295"/>
        <end position="306"/>
    </location>
</feature>
<evidence type="ECO:0000313" key="8">
    <source>
        <dbReference type="Proteomes" id="UP001159427"/>
    </source>
</evidence>
<evidence type="ECO:0000313" key="7">
    <source>
        <dbReference type="EMBL" id="CAH3168808.1"/>
    </source>
</evidence>
<feature type="compositionally biased region" description="Polar residues" evidence="5">
    <location>
        <begin position="139"/>
        <end position="149"/>
    </location>
</feature>
<proteinExistence type="predicted"/>
<keyword evidence="2 4" id="KW-0863">Zinc-finger</keyword>